<keyword evidence="12" id="KW-0238">DNA-binding</keyword>
<feature type="region of interest" description="Disordered" evidence="16">
    <location>
        <begin position="1"/>
        <end position="25"/>
    </location>
</feature>
<dbReference type="GO" id="GO:0003887">
    <property type="term" value="F:DNA-directed DNA polymerase activity"/>
    <property type="evidence" value="ECO:0007669"/>
    <property type="project" value="UniProtKB-KW"/>
</dbReference>
<keyword evidence="10" id="KW-0695">RNA-directed DNA polymerase</keyword>
<dbReference type="GO" id="GO:0015074">
    <property type="term" value="P:DNA integration"/>
    <property type="evidence" value="ECO:0007669"/>
    <property type="project" value="UniProtKB-KW"/>
</dbReference>
<feature type="compositionally biased region" description="Basic and acidic residues" evidence="16">
    <location>
        <begin position="1019"/>
        <end position="1028"/>
    </location>
</feature>
<dbReference type="GO" id="GO:0003723">
    <property type="term" value="F:RNA binding"/>
    <property type="evidence" value="ECO:0007669"/>
    <property type="project" value="UniProtKB-KW"/>
</dbReference>
<feature type="region of interest" description="Disordered" evidence="16">
    <location>
        <begin position="354"/>
        <end position="400"/>
    </location>
</feature>
<evidence type="ECO:0000256" key="15">
    <source>
        <dbReference type="ARBA" id="ARBA00049244"/>
    </source>
</evidence>
<evidence type="ECO:0000256" key="11">
    <source>
        <dbReference type="ARBA" id="ARBA00022932"/>
    </source>
</evidence>
<evidence type="ECO:0000256" key="14">
    <source>
        <dbReference type="ARBA" id="ARBA00048173"/>
    </source>
</evidence>
<feature type="region of interest" description="Disordered" evidence="16">
    <location>
        <begin position="614"/>
        <end position="633"/>
    </location>
</feature>
<dbReference type="PROSITE" id="PS50994">
    <property type="entry name" value="INTEGRASE"/>
    <property type="match status" value="1"/>
</dbReference>
<comment type="catalytic activity">
    <reaction evidence="14">
        <text>DNA(n) + a 2'-deoxyribonucleoside 5'-triphosphate = DNA(n+1) + diphosphate</text>
        <dbReference type="Rhea" id="RHEA:22508"/>
        <dbReference type="Rhea" id="RHEA-COMP:17339"/>
        <dbReference type="Rhea" id="RHEA-COMP:17340"/>
        <dbReference type="ChEBI" id="CHEBI:33019"/>
        <dbReference type="ChEBI" id="CHEBI:61560"/>
        <dbReference type="ChEBI" id="CHEBI:173112"/>
        <dbReference type="EC" id="2.7.7.49"/>
    </reaction>
</comment>
<keyword evidence="9" id="KW-0229">DNA integration</keyword>
<reference evidence="18" key="1">
    <citation type="journal article" date="2023" name="Mol. Plant Microbe Interact.">
        <title>Elucidating the Obligate Nature and Biological Capacity of an Invasive Fungal Corn Pathogen.</title>
        <authorList>
            <person name="MacCready J.S."/>
            <person name="Roggenkamp E.M."/>
            <person name="Gdanetz K."/>
            <person name="Chilvers M.I."/>
        </authorList>
    </citation>
    <scope>NUCLEOTIDE SEQUENCE</scope>
    <source>
        <strain evidence="18">PM02</strain>
    </source>
</reference>
<dbReference type="GO" id="GO:0006310">
    <property type="term" value="P:DNA recombination"/>
    <property type="evidence" value="ECO:0007669"/>
    <property type="project" value="UniProtKB-KW"/>
</dbReference>
<dbReference type="GO" id="GO:0016787">
    <property type="term" value="F:hydrolase activity"/>
    <property type="evidence" value="ECO:0007669"/>
    <property type="project" value="UniProtKB-KW"/>
</dbReference>
<keyword evidence="11" id="KW-0239">DNA-directed DNA polymerase</keyword>
<keyword evidence="8" id="KW-0694">RNA-binding</keyword>
<keyword evidence="19" id="KW-1185">Reference proteome</keyword>
<evidence type="ECO:0000256" key="2">
    <source>
        <dbReference type="ARBA" id="ARBA00022695"/>
    </source>
</evidence>
<evidence type="ECO:0000256" key="1">
    <source>
        <dbReference type="ARBA" id="ARBA00022578"/>
    </source>
</evidence>
<dbReference type="Proteomes" id="UP001217918">
    <property type="component" value="Unassembled WGS sequence"/>
</dbReference>
<dbReference type="GO" id="GO:0046872">
    <property type="term" value="F:metal ion binding"/>
    <property type="evidence" value="ECO:0007669"/>
    <property type="project" value="UniProtKB-KW"/>
</dbReference>
<evidence type="ECO:0000259" key="17">
    <source>
        <dbReference type="PROSITE" id="PS50994"/>
    </source>
</evidence>
<dbReference type="InterPro" id="IPR036397">
    <property type="entry name" value="RNaseH_sf"/>
</dbReference>
<keyword evidence="5" id="KW-0255">Endonuclease</keyword>
<dbReference type="AlphaFoldDB" id="A0AAD9MD60"/>
<organism evidence="18 19">
    <name type="scientific">Phyllachora maydis</name>
    <dbReference type="NCBI Taxonomy" id="1825666"/>
    <lineage>
        <taxon>Eukaryota</taxon>
        <taxon>Fungi</taxon>
        <taxon>Dikarya</taxon>
        <taxon>Ascomycota</taxon>
        <taxon>Pezizomycotina</taxon>
        <taxon>Sordariomycetes</taxon>
        <taxon>Sordariomycetidae</taxon>
        <taxon>Phyllachorales</taxon>
        <taxon>Phyllachoraceae</taxon>
        <taxon>Phyllachora</taxon>
    </lineage>
</organism>
<feature type="domain" description="Integrase catalytic" evidence="17">
    <location>
        <begin position="743"/>
        <end position="921"/>
    </location>
</feature>
<dbReference type="PANTHER" id="PTHR42648:SF11">
    <property type="entry name" value="TRANSPOSON TY4-P GAG-POL POLYPROTEIN"/>
    <property type="match status" value="1"/>
</dbReference>
<dbReference type="GO" id="GO:0003964">
    <property type="term" value="F:RNA-directed DNA polymerase activity"/>
    <property type="evidence" value="ECO:0007669"/>
    <property type="project" value="UniProtKB-KW"/>
</dbReference>
<dbReference type="GO" id="GO:0032196">
    <property type="term" value="P:transposition"/>
    <property type="evidence" value="ECO:0007669"/>
    <property type="project" value="UniProtKB-KW"/>
</dbReference>
<dbReference type="GO" id="GO:0004519">
    <property type="term" value="F:endonuclease activity"/>
    <property type="evidence" value="ECO:0007669"/>
    <property type="project" value="UniProtKB-KW"/>
</dbReference>
<evidence type="ECO:0000256" key="4">
    <source>
        <dbReference type="ARBA" id="ARBA00022723"/>
    </source>
</evidence>
<evidence type="ECO:0000256" key="8">
    <source>
        <dbReference type="ARBA" id="ARBA00022884"/>
    </source>
</evidence>
<keyword evidence="11" id="KW-0808">Transferase</keyword>
<feature type="region of interest" description="Disordered" evidence="16">
    <location>
        <begin position="990"/>
        <end position="1039"/>
    </location>
</feature>
<evidence type="ECO:0000256" key="16">
    <source>
        <dbReference type="SAM" id="MobiDB-lite"/>
    </source>
</evidence>
<proteinExistence type="predicted"/>
<keyword evidence="6" id="KW-0378">Hydrolase</keyword>
<dbReference type="InterPro" id="IPR001584">
    <property type="entry name" value="Integrase_cat-core"/>
</dbReference>
<protein>
    <recommendedName>
        <fullName evidence="17">Integrase catalytic domain-containing protein</fullName>
    </recommendedName>
</protein>
<feature type="compositionally biased region" description="Low complexity" evidence="16">
    <location>
        <begin position="355"/>
        <end position="370"/>
    </location>
</feature>
<evidence type="ECO:0000256" key="6">
    <source>
        <dbReference type="ARBA" id="ARBA00022801"/>
    </source>
</evidence>
<evidence type="ECO:0000256" key="7">
    <source>
        <dbReference type="ARBA" id="ARBA00022842"/>
    </source>
</evidence>
<evidence type="ECO:0000256" key="9">
    <source>
        <dbReference type="ARBA" id="ARBA00022908"/>
    </source>
</evidence>
<keyword evidence="3" id="KW-0540">Nuclease</keyword>
<evidence type="ECO:0000256" key="10">
    <source>
        <dbReference type="ARBA" id="ARBA00022918"/>
    </source>
</evidence>
<keyword evidence="13" id="KW-0233">DNA recombination</keyword>
<dbReference type="PANTHER" id="PTHR42648">
    <property type="entry name" value="TRANSPOSASE, PUTATIVE-RELATED"/>
    <property type="match status" value="1"/>
</dbReference>
<feature type="region of interest" description="Disordered" evidence="16">
    <location>
        <begin position="417"/>
        <end position="447"/>
    </location>
</feature>
<dbReference type="InterPro" id="IPR012337">
    <property type="entry name" value="RNaseH-like_sf"/>
</dbReference>
<keyword evidence="2" id="KW-0548">Nucleotidyltransferase</keyword>
<keyword evidence="7" id="KW-0460">Magnesium</keyword>
<evidence type="ECO:0000313" key="18">
    <source>
        <dbReference type="EMBL" id="KAK2072719.1"/>
    </source>
</evidence>
<evidence type="ECO:0000256" key="12">
    <source>
        <dbReference type="ARBA" id="ARBA00023125"/>
    </source>
</evidence>
<keyword evidence="1" id="KW-0815">Transposition</keyword>
<dbReference type="GO" id="GO:0005634">
    <property type="term" value="C:nucleus"/>
    <property type="evidence" value="ECO:0007669"/>
    <property type="project" value="UniProtKB-ARBA"/>
</dbReference>
<dbReference type="Gene3D" id="3.30.420.10">
    <property type="entry name" value="Ribonuclease H-like superfamily/Ribonuclease H"/>
    <property type="match status" value="1"/>
</dbReference>
<sequence>MADQAKGKGIAPKRASNPADLGQSSRPLLPIRTLLEDKEDSEDYSKVIEVLKQHIKSYKRVIASQSSDIKTLLLSLNTLKASIKDSVSAIKNISSTLASLTNSSNAAAATIGKTSYSPRFDPFSGTIDLDSPLRPPRKEPYLGPAIDNTATSNLDPPIDIGSKEDFKDTISSSIVKELSKKAYTVPDNSKLSGESNFEQWIQALTVLFMLLRNSLSSGPRAAISWIYIPSKAFKLLVRQYSQPIESKKEDVYNEFHALTFSTYKKGLSAFNAEFNGYRAKLTIAKIDIDPSLILNQYFKALESKFPSWVLRQKSSIRQARMLGLTASSLNIEYLMADILEESRNPATEAYRAAHIANSSNSTPNSNSNPSKKGKNKKKAIEEEEESDSSSNSSSSSDSNTQLAQLLALKGYKKRKDFKGKGLKTSSNKAKYKDNQPRRRPRDPALYNSWLYDTGSTDHISNSKERPAGIGSITLEVLSRKAPPTYTKLVLDNVLYLPNININIVSRVRHYNSGGCLIKETIYRGDRRYIAVLDFKKSGFFLDVKGSSKPILHANLAFPLGLSSYTTKSIEPQRNKIVVEIPSNSIRKEDYRTIIEDAIVSEAIEPNKRYKLRNSPAKGTTLEGIGPSLKGKRPYRPVEPLATAQAPYQSPYKTREPKPLTGTGDLPCMLREPVIEGNKVVEKAISSPTLKEPNIGQRDYYNLLNLAKFITKGLPNFDKIKEADFHCSSCDRGKAVRRVSKALIPDLPRVLDLIEGDTVKIRPRPYNRNPIVLLRVNRKRRYRWVFNLPNKSGPIVANAIKGFFRGLRNGFGRYPTKFHFDRGTEITDLLTTWLAQRGIKFSTSAPYIHEQNGLVERSCFILEAIVELVNSIAITNKETTPFQALFDKLEPGIPYIPNLERYRAIGARGEAIIPLEKRSKSLKFTSRTEECKLLAVLGTKTYLVYIPSRRAVLKTSTVKFIEDNTVLSQPTDNTALEGELVDLDLDLEGAVSPDPSNLNTEKPISIEIGPSKPEPYESSSDSKLDKPLPDKPINPVIVESTRPTISIRKPELLEAFP</sequence>
<dbReference type="InterPro" id="IPR039537">
    <property type="entry name" value="Retrotran_Ty1/copia-like"/>
</dbReference>
<name>A0AAD9MD60_9PEZI</name>
<evidence type="ECO:0000256" key="13">
    <source>
        <dbReference type="ARBA" id="ARBA00023172"/>
    </source>
</evidence>
<accession>A0AAD9MD60</accession>
<comment type="catalytic activity">
    <reaction evidence="15">
        <text>DNA(n) + a 2'-deoxyribonucleoside 5'-triphosphate = DNA(n+1) + diphosphate</text>
        <dbReference type="Rhea" id="RHEA:22508"/>
        <dbReference type="Rhea" id="RHEA-COMP:17339"/>
        <dbReference type="Rhea" id="RHEA-COMP:17340"/>
        <dbReference type="ChEBI" id="CHEBI:33019"/>
        <dbReference type="ChEBI" id="CHEBI:61560"/>
        <dbReference type="ChEBI" id="CHEBI:173112"/>
        <dbReference type="EC" id="2.7.7.7"/>
    </reaction>
</comment>
<feature type="compositionally biased region" description="Low complexity" evidence="16">
    <location>
        <begin position="388"/>
        <end position="400"/>
    </location>
</feature>
<evidence type="ECO:0000313" key="19">
    <source>
        <dbReference type="Proteomes" id="UP001217918"/>
    </source>
</evidence>
<dbReference type="EMBL" id="JAQQPM010000006">
    <property type="protein sequence ID" value="KAK2072719.1"/>
    <property type="molecule type" value="Genomic_DNA"/>
</dbReference>
<dbReference type="GO" id="GO:0003677">
    <property type="term" value="F:DNA binding"/>
    <property type="evidence" value="ECO:0007669"/>
    <property type="project" value="UniProtKB-KW"/>
</dbReference>
<gene>
    <name evidence="18" type="ORF">P8C59_007056</name>
</gene>
<keyword evidence="4" id="KW-0479">Metal-binding</keyword>
<dbReference type="SUPFAM" id="SSF53098">
    <property type="entry name" value="Ribonuclease H-like"/>
    <property type="match status" value="1"/>
</dbReference>
<evidence type="ECO:0000256" key="3">
    <source>
        <dbReference type="ARBA" id="ARBA00022722"/>
    </source>
</evidence>
<evidence type="ECO:0000256" key="5">
    <source>
        <dbReference type="ARBA" id="ARBA00022759"/>
    </source>
</evidence>
<comment type="caution">
    <text evidence="18">The sequence shown here is derived from an EMBL/GenBank/DDBJ whole genome shotgun (WGS) entry which is preliminary data.</text>
</comment>